<dbReference type="SUPFAM" id="SSF75620">
    <property type="entry name" value="Release factor"/>
    <property type="match status" value="1"/>
</dbReference>
<dbReference type="Pfam" id="PF00472">
    <property type="entry name" value="RF-1"/>
    <property type="match status" value="1"/>
</dbReference>
<dbReference type="InterPro" id="IPR045853">
    <property type="entry name" value="Pep_chain_release_fac_I_sf"/>
</dbReference>
<organism evidence="5 6">
    <name type="scientific">Theileria orientalis strain Shintoku</name>
    <dbReference type="NCBI Taxonomy" id="869250"/>
    <lineage>
        <taxon>Eukaryota</taxon>
        <taxon>Sar</taxon>
        <taxon>Alveolata</taxon>
        <taxon>Apicomplexa</taxon>
        <taxon>Aconoidasida</taxon>
        <taxon>Piroplasmida</taxon>
        <taxon>Theileriidae</taxon>
        <taxon>Theileria</taxon>
    </lineage>
</organism>
<keyword evidence="6" id="KW-1185">Reference proteome</keyword>
<dbReference type="GO" id="GO:0003747">
    <property type="term" value="F:translation release factor activity"/>
    <property type="evidence" value="ECO:0007669"/>
    <property type="project" value="InterPro"/>
</dbReference>
<dbReference type="Gene3D" id="3.30.70.1660">
    <property type="match status" value="1"/>
</dbReference>
<dbReference type="KEGG" id="tot:TOT_030000545"/>
<name>J4CDK1_THEOR</name>
<keyword evidence="3" id="KW-0648">Protein biosynthesis</keyword>
<evidence type="ECO:0000313" key="5">
    <source>
        <dbReference type="EMBL" id="BAM41282.1"/>
    </source>
</evidence>
<dbReference type="SMART" id="SM00937">
    <property type="entry name" value="PCRF"/>
    <property type="match status" value="1"/>
</dbReference>
<dbReference type="AlphaFoldDB" id="J4CDK1"/>
<dbReference type="Gene3D" id="3.30.160.20">
    <property type="match status" value="1"/>
</dbReference>
<feature type="domain" description="Prokaryotic-type class I peptide chain release factors" evidence="4">
    <location>
        <begin position="244"/>
        <end position="260"/>
    </location>
</feature>
<accession>J4CDK1</accession>
<reference evidence="5 6" key="1">
    <citation type="journal article" date="2012" name="MBio">
        <title>Comparative genome analysis of three eukaryotic parasites with differing abilities to transform leukocytes reveals key mediators of Theileria-induced leukocyte transformation.</title>
        <authorList>
            <person name="Hayashida K."/>
            <person name="Hara Y."/>
            <person name="Abe T."/>
            <person name="Yamasaki C."/>
            <person name="Toyoda A."/>
            <person name="Kosuge T."/>
            <person name="Suzuki Y."/>
            <person name="Sato Y."/>
            <person name="Kawashima S."/>
            <person name="Katayama T."/>
            <person name="Wakaguri H."/>
            <person name="Inoue N."/>
            <person name="Homma K."/>
            <person name="Tada-Umezaki M."/>
            <person name="Yagi Y."/>
            <person name="Fujii Y."/>
            <person name="Habara T."/>
            <person name="Kanehisa M."/>
            <person name="Watanabe H."/>
            <person name="Ito K."/>
            <person name="Gojobori T."/>
            <person name="Sugawara H."/>
            <person name="Imanishi T."/>
            <person name="Weir W."/>
            <person name="Gardner M."/>
            <person name="Pain A."/>
            <person name="Shiels B."/>
            <person name="Hattori M."/>
            <person name="Nene V."/>
            <person name="Sugimoto C."/>
        </authorList>
    </citation>
    <scope>NUCLEOTIDE SEQUENCE [LARGE SCALE GENOMIC DNA]</scope>
    <source>
        <strain evidence="5 6">Shintoku</strain>
    </source>
</reference>
<dbReference type="GeneID" id="20715715"/>
<protein>
    <recommendedName>
        <fullName evidence="4">Prokaryotic-type class I peptide chain release factors domain-containing protein</fullName>
    </recommendedName>
</protein>
<proteinExistence type="inferred from homology"/>
<dbReference type="VEuPathDB" id="PiroplasmaDB:TOT_030000545"/>
<evidence type="ECO:0000259" key="4">
    <source>
        <dbReference type="PROSITE" id="PS00745"/>
    </source>
</evidence>
<dbReference type="Pfam" id="PF03462">
    <property type="entry name" value="PCRF"/>
    <property type="match status" value="1"/>
</dbReference>
<dbReference type="InterPro" id="IPR005139">
    <property type="entry name" value="PCRF"/>
</dbReference>
<gene>
    <name evidence="5" type="ORF">TOT_030000545</name>
</gene>
<comment type="similarity">
    <text evidence="1">Belongs to the prokaryotic/mitochondrial release factor family.</text>
</comment>
<dbReference type="InterPro" id="IPR050057">
    <property type="entry name" value="Prokaryotic/Mito_RF"/>
</dbReference>
<evidence type="ECO:0000313" key="6">
    <source>
        <dbReference type="Proteomes" id="UP000003786"/>
    </source>
</evidence>
<dbReference type="STRING" id="869250.J4CDK1"/>
<dbReference type="RefSeq" id="XP_009691583.1">
    <property type="nucleotide sequence ID" value="XM_009693288.1"/>
</dbReference>
<dbReference type="PANTHER" id="PTHR43804:SF7">
    <property type="entry name" value="LD18447P"/>
    <property type="match status" value="1"/>
</dbReference>
<dbReference type="InterPro" id="IPR000352">
    <property type="entry name" value="Pep_chain_release_fac_I"/>
</dbReference>
<dbReference type="GO" id="GO:0005737">
    <property type="term" value="C:cytoplasm"/>
    <property type="evidence" value="ECO:0007669"/>
    <property type="project" value="UniProtKB-ARBA"/>
</dbReference>
<evidence type="ECO:0000256" key="1">
    <source>
        <dbReference type="ARBA" id="ARBA00010835"/>
    </source>
</evidence>
<dbReference type="PANTHER" id="PTHR43804">
    <property type="entry name" value="LD18447P"/>
    <property type="match status" value="1"/>
</dbReference>
<keyword evidence="2" id="KW-0488">Methylation</keyword>
<sequence>MFPKSTLLHSLRCLNYNFLRKSFSFSDSNFFYLNSNLSFRNFTTNKKDLYHKQFSKLEKSLENVHYNTLMPLKDVVSLYSGYYDESLYKLFKSELLSLYYDLYLQILKLSDSKFKGIKSRLVETQTSMFSGEFHKISECDKVILQVKPGVGGDESARFASELFNMYTNICKDRGFRMLTHTDNAAEITGGTDFFKYEFGVHRVQRVPFNCKRIQTSSAVVTVVPHFALENTKLKSSDLHVETMRSSGSGGQSVNKSETAVRVTHIPSGISVSIRDTSSQIDNKSIAMELILKKLREKQESELEMVKSEVKSTQFRTGDRSEKIRTFNFMHDTITDHRCKLTLNGVDSFLDSGEGVDEIHQRLSSMEDSLIVDFMTENIDMIVEYYGIASKLK</sequence>
<evidence type="ECO:0000256" key="2">
    <source>
        <dbReference type="ARBA" id="ARBA00022481"/>
    </source>
</evidence>
<dbReference type="eggNOG" id="KOG2726">
    <property type="taxonomic scope" value="Eukaryota"/>
</dbReference>
<dbReference type="EMBL" id="AP011948">
    <property type="protein sequence ID" value="BAM41282.1"/>
    <property type="molecule type" value="Genomic_DNA"/>
</dbReference>
<evidence type="ECO:0000256" key="3">
    <source>
        <dbReference type="ARBA" id="ARBA00022917"/>
    </source>
</evidence>
<dbReference type="Proteomes" id="UP000003786">
    <property type="component" value="Chromosome 3"/>
</dbReference>
<dbReference type="PROSITE" id="PS00745">
    <property type="entry name" value="RF_PROK_I"/>
    <property type="match status" value="1"/>
</dbReference>
<dbReference type="OrthoDB" id="2019491at2759"/>